<keyword evidence="9 11" id="KW-0472">Membrane</keyword>
<name>A0A109UYK1_9SACH</name>
<dbReference type="GeneID" id="28723191"/>
<evidence type="ECO:0000256" key="10">
    <source>
        <dbReference type="ARBA" id="ARBA00023329"/>
    </source>
</evidence>
<proteinExistence type="inferred from homology"/>
<dbReference type="Gene3D" id="1.25.40.10">
    <property type="entry name" value="Tetratricopeptide repeat domain"/>
    <property type="match status" value="1"/>
</dbReference>
<dbReference type="Pfam" id="PF04733">
    <property type="entry name" value="Coatomer_E"/>
    <property type="match status" value="1"/>
</dbReference>
<dbReference type="GO" id="GO:0030126">
    <property type="term" value="C:COPI vesicle coat"/>
    <property type="evidence" value="ECO:0007669"/>
    <property type="project" value="TreeGrafter"/>
</dbReference>
<evidence type="ECO:0000256" key="7">
    <source>
        <dbReference type="ARBA" id="ARBA00022927"/>
    </source>
</evidence>
<evidence type="ECO:0000256" key="5">
    <source>
        <dbReference type="ARBA" id="ARBA00022490"/>
    </source>
</evidence>
<dbReference type="OrthoDB" id="310217at2759"/>
<comment type="function">
    <text evidence="11">The coatomer is a cytosolic protein complex that binds to dilysine motifs and reversibly associates with Golgi non-clathrin-coated vesicles, which further mediate biosynthetic protein transport from the ER, via the Golgi up to the trans Golgi network. The coatomer complex is required for budding from Golgi membranes, and is essential for the retrograde Golgi-to-ER transport of dilysine-tagged proteins.</text>
</comment>
<evidence type="ECO:0000256" key="9">
    <source>
        <dbReference type="ARBA" id="ARBA00023136"/>
    </source>
</evidence>
<evidence type="ECO:0000256" key="2">
    <source>
        <dbReference type="ARBA" id="ARBA00004347"/>
    </source>
</evidence>
<sequence length="290" mass="32152">MDYFSLKQQFYTGNYKQVLSDIEKHKTDSNDTVVYYKNRSQLALNKYEKGEKSQGLDALFDSYADFLSNKKKLVAFEKVAAKIPGLYVANLLACAKAVSGDLSGAWETCTSHLDEDSGSGAAELLLTAIQVGLVSGQHRQAAGLLENFMAARDIAPEDEIIINMAESYVHFHTSQHASGSNFYLYEELCQTFPSWKTQLGLLNLQLQQGNLPEAKAVIDLLEDEFYQKMAGADTYKADLLANKVTYAVMNGEDASIFRSELGQICPAHPLIKAHEECNTKFDAIVARYTA</sequence>
<protein>
    <recommendedName>
        <fullName evidence="11">Coatomer subunit epsilon</fullName>
    </recommendedName>
</protein>
<evidence type="ECO:0000256" key="4">
    <source>
        <dbReference type="ARBA" id="ARBA00022448"/>
    </source>
</evidence>
<dbReference type="STRING" id="45286.A0A109UYK1"/>
<organism evidence="12 13">
    <name type="scientific">Eremothecium sinecaudum</name>
    <dbReference type="NCBI Taxonomy" id="45286"/>
    <lineage>
        <taxon>Eukaryota</taxon>
        <taxon>Fungi</taxon>
        <taxon>Dikarya</taxon>
        <taxon>Ascomycota</taxon>
        <taxon>Saccharomycotina</taxon>
        <taxon>Saccharomycetes</taxon>
        <taxon>Saccharomycetales</taxon>
        <taxon>Saccharomycetaceae</taxon>
        <taxon>Eremothecium</taxon>
    </lineage>
</organism>
<dbReference type="GO" id="GO:0000139">
    <property type="term" value="C:Golgi membrane"/>
    <property type="evidence" value="ECO:0007669"/>
    <property type="project" value="UniProtKB-SubCell"/>
</dbReference>
<dbReference type="PANTHER" id="PTHR10805:SF0">
    <property type="entry name" value="COATOMER SUBUNIT EPSILON"/>
    <property type="match status" value="1"/>
</dbReference>
<dbReference type="AlphaFoldDB" id="A0A109UYK1"/>
<dbReference type="PIRSF" id="PIRSF016478">
    <property type="entry name" value="Coatomer_esu"/>
    <property type="match status" value="1"/>
</dbReference>
<keyword evidence="8 11" id="KW-0333">Golgi apparatus</keyword>
<keyword evidence="4 11" id="KW-0813">Transport</keyword>
<dbReference type="Proteomes" id="UP000243052">
    <property type="component" value="Chromosome iii"/>
</dbReference>
<dbReference type="GO" id="GO:0006891">
    <property type="term" value="P:intra-Golgi vesicle-mediated transport"/>
    <property type="evidence" value="ECO:0007669"/>
    <property type="project" value="TreeGrafter"/>
</dbReference>
<evidence type="ECO:0000256" key="6">
    <source>
        <dbReference type="ARBA" id="ARBA00022892"/>
    </source>
</evidence>
<evidence type="ECO:0000313" key="12">
    <source>
        <dbReference type="EMBL" id="AMD19963.1"/>
    </source>
</evidence>
<dbReference type="GO" id="GO:0006888">
    <property type="term" value="P:endoplasmic reticulum to Golgi vesicle-mediated transport"/>
    <property type="evidence" value="ECO:0007669"/>
    <property type="project" value="TreeGrafter"/>
</dbReference>
<evidence type="ECO:0000313" key="13">
    <source>
        <dbReference type="Proteomes" id="UP000243052"/>
    </source>
</evidence>
<comment type="subcellular location">
    <subcellularLocation>
        <location evidence="2">Cytoplasmic vesicle</location>
        <location evidence="2">COPI-coated vesicle membrane</location>
        <topology evidence="2">Peripheral membrane protein</topology>
        <orientation evidence="2">Cytoplasmic side</orientation>
    </subcellularLocation>
    <subcellularLocation>
        <location evidence="1">Golgi apparatus membrane</location>
        <topology evidence="1">Peripheral membrane protein</topology>
        <orientation evidence="1">Cytoplasmic side</orientation>
    </subcellularLocation>
</comment>
<reference evidence="12 13" key="1">
    <citation type="submission" date="2016-01" db="EMBL/GenBank/DDBJ databases">
        <title>Genome sequence of the yeast Holleya sinecauda.</title>
        <authorList>
            <person name="Dietrich F.S."/>
        </authorList>
    </citation>
    <scope>NUCLEOTIDE SEQUENCE [LARGE SCALE GENOMIC DNA]</scope>
    <source>
        <strain evidence="12 13">ATCC 58844</strain>
    </source>
</reference>
<accession>A0A109UYK1</accession>
<evidence type="ECO:0000256" key="3">
    <source>
        <dbReference type="ARBA" id="ARBA00008827"/>
    </source>
</evidence>
<gene>
    <name evidence="12" type="ORF">AW171_hschr31828</name>
</gene>
<dbReference type="RefSeq" id="XP_017986959.1">
    <property type="nucleotide sequence ID" value="XM_018131153.1"/>
</dbReference>
<dbReference type="GO" id="GO:0006890">
    <property type="term" value="P:retrograde vesicle-mediated transport, Golgi to endoplasmic reticulum"/>
    <property type="evidence" value="ECO:0007669"/>
    <property type="project" value="UniProtKB-UniRule"/>
</dbReference>
<keyword evidence="7 11" id="KW-0653">Protein transport</keyword>
<dbReference type="GO" id="GO:0015031">
    <property type="term" value="P:protein transport"/>
    <property type="evidence" value="ECO:0007669"/>
    <property type="project" value="UniProtKB-UniRule"/>
</dbReference>
<dbReference type="InterPro" id="IPR006822">
    <property type="entry name" value="Coatomer_esu"/>
</dbReference>
<keyword evidence="13" id="KW-1185">Reference proteome</keyword>
<dbReference type="GO" id="GO:0005198">
    <property type="term" value="F:structural molecule activity"/>
    <property type="evidence" value="ECO:0007669"/>
    <property type="project" value="UniProtKB-UniRule"/>
</dbReference>
<evidence type="ECO:0000256" key="1">
    <source>
        <dbReference type="ARBA" id="ARBA00004255"/>
    </source>
</evidence>
<keyword evidence="6 11" id="KW-0931">ER-Golgi transport</keyword>
<evidence type="ECO:0000256" key="8">
    <source>
        <dbReference type="ARBA" id="ARBA00023034"/>
    </source>
</evidence>
<keyword evidence="10 11" id="KW-0968">Cytoplasmic vesicle</keyword>
<dbReference type="PANTHER" id="PTHR10805">
    <property type="entry name" value="COATOMER SUBUNIT EPSILON"/>
    <property type="match status" value="1"/>
</dbReference>
<keyword evidence="5 11" id="KW-0963">Cytoplasm</keyword>
<dbReference type="EMBL" id="CP014243">
    <property type="protein sequence ID" value="AMD19963.1"/>
    <property type="molecule type" value="Genomic_DNA"/>
</dbReference>
<dbReference type="InterPro" id="IPR011990">
    <property type="entry name" value="TPR-like_helical_dom_sf"/>
</dbReference>
<comment type="similarity">
    <text evidence="3 11">Belongs to the COPE family.</text>
</comment>
<evidence type="ECO:0000256" key="11">
    <source>
        <dbReference type="PIRNR" id="PIRNR016478"/>
    </source>
</evidence>